<feature type="transmembrane region" description="Helical" evidence="1">
    <location>
        <begin position="85"/>
        <end position="103"/>
    </location>
</feature>
<keyword evidence="3" id="KW-1185">Reference proteome</keyword>
<evidence type="ECO:0000313" key="3">
    <source>
        <dbReference type="Proteomes" id="UP000199350"/>
    </source>
</evidence>
<name>A0A1G9PF06_9CORY</name>
<sequence length="113" mass="12532">MLKKSYAVAADFAAVAAFALLARAAHRSEEMKFTFAGWLETFAPFAAGVALAWLVTRKDRGWLIWLITIVTGLVIWGFYRGKLPHWSFVLVASSMSALLMLGWRGVVKLVASR</sequence>
<reference evidence="3" key="1">
    <citation type="submission" date="2016-10" db="EMBL/GenBank/DDBJ databases">
        <authorList>
            <person name="Varghese N."/>
            <person name="Submissions S."/>
        </authorList>
    </citation>
    <scope>NUCLEOTIDE SEQUENCE [LARGE SCALE GENOMIC DNA]</scope>
    <source>
        <strain evidence="3">DSM 20632</strain>
    </source>
</reference>
<feature type="transmembrane region" description="Helical" evidence="1">
    <location>
        <begin position="34"/>
        <end position="55"/>
    </location>
</feature>
<dbReference type="AlphaFoldDB" id="A0A1G9PF06"/>
<dbReference type="InterPro" id="IPR021414">
    <property type="entry name" value="DUF3054"/>
</dbReference>
<keyword evidence="1" id="KW-1133">Transmembrane helix</keyword>
<accession>A0A1G9PF06</accession>
<protein>
    <recommendedName>
        <fullName evidence="4">DUF3054 domain-containing protein</fullName>
    </recommendedName>
</protein>
<dbReference type="STRING" id="38302.SAMN04488535_1429"/>
<proteinExistence type="predicted"/>
<dbReference type="Pfam" id="PF11255">
    <property type="entry name" value="DUF3054"/>
    <property type="match status" value="1"/>
</dbReference>
<keyword evidence="1" id="KW-0812">Transmembrane</keyword>
<dbReference type="EMBL" id="LT629700">
    <property type="protein sequence ID" value="SDL97329.1"/>
    <property type="molecule type" value="Genomic_DNA"/>
</dbReference>
<gene>
    <name evidence="2" type="ORF">SAMN04488535_1429</name>
</gene>
<organism evidence="2 3">
    <name type="scientific">Corynebacterium mycetoides</name>
    <dbReference type="NCBI Taxonomy" id="38302"/>
    <lineage>
        <taxon>Bacteria</taxon>
        <taxon>Bacillati</taxon>
        <taxon>Actinomycetota</taxon>
        <taxon>Actinomycetes</taxon>
        <taxon>Mycobacteriales</taxon>
        <taxon>Corynebacteriaceae</taxon>
        <taxon>Corynebacterium</taxon>
    </lineage>
</organism>
<feature type="transmembrane region" description="Helical" evidence="1">
    <location>
        <begin position="62"/>
        <end position="79"/>
    </location>
</feature>
<evidence type="ECO:0000256" key="1">
    <source>
        <dbReference type="SAM" id="Phobius"/>
    </source>
</evidence>
<dbReference type="Proteomes" id="UP000199350">
    <property type="component" value="Chromosome I"/>
</dbReference>
<keyword evidence="1" id="KW-0472">Membrane</keyword>
<dbReference type="RefSeq" id="WP_172808009.1">
    <property type="nucleotide sequence ID" value="NZ_LT629700.1"/>
</dbReference>
<evidence type="ECO:0008006" key="4">
    <source>
        <dbReference type="Google" id="ProtNLM"/>
    </source>
</evidence>
<evidence type="ECO:0000313" key="2">
    <source>
        <dbReference type="EMBL" id="SDL97329.1"/>
    </source>
</evidence>